<accession>A0A811UQH8</accession>
<protein>
    <submittedName>
        <fullName evidence="1">(Mediterranean fruit fly) hypothetical protein</fullName>
    </submittedName>
</protein>
<gene>
    <name evidence="1" type="ORF">CCAP1982_LOCUS9072</name>
</gene>
<keyword evidence="2" id="KW-1185">Reference proteome</keyword>
<dbReference type="AlphaFoldDB" id="A0A811UQH8"/>
<comment type="caution">
    <text evidence="1">The sequence shown here is derived from an EMBL/GenBank/DDBJ whole genome shotgun (WGS) entry which is preliminary data.</text>
</comment>
<evidence type="ECO:0000313" key="1">
    <source>
        <dbReference type="EMBL" id="CAD7000598.1"/>
    </source>
</evidence>
<feature type="non-terminal residue" evidence="1">
    <location>
        <position position="1"/>
    </location>
</feature>
<proteinExistence type="predicted"/>
<name>A0A811UQH8_CERCA</name>
<organism evidence="1 2">
    <name type="scientific">Ceratitis capitata</name>
    <name type="common">Mediterranean fruit fly</name>
    <name type="synonym">Tephritis capitata</name>
    <dbReference type="NCBI Taxonomy" id="7213"/>
    <lineage>
        <taxon>Eukaryota</taxon>
        <taxon>Metazoa</taxon>
        <taxon>Ecdysozoa</taxon>
        <taxon>Arthropoda</taxon>
        <taxon>Hexapoda</taxon>
        <taxon>Insecta</taxon>
        <taxon>Pterygota</taxon>
        <taxon>Neoptera</taxon>
        <taxon>Endopterygota</taxon>
        <taxon>Diptera</taxon>
        <taxon>Brachycera</taxon>
        <taxon>Muscomorpha</taxon>
        <taxon>Tephritoidea</taxon>
        <taxon>Tephritidae</taxon>
        <taxon>Ceratitis</taxon>
        <taxon>Ceratitis</taxon>
    </lineage>
</organism>
<dbReference type="Proteomes" id="UP000606786">
    <property type="component" value="Unassembled WGS sequence"/>
</dbReference>
<dbReference type="EMBL" id="CAJHJT010000012">
    <property type="protein sequence ID" value="CAD7000598.1"/>
    <property type="molecule type" value="Genomic_DNA"/>
</dbReference>
<reference evidence="1" key="1">
    <citation type="submission" date="2020-11" db="EMBL/GenBank/DDBJ databases">
        <authorList>
            <person name="Whitehead M."/>
        </authorList>
    </citation>
    <scope>NUCLEOTIDE SEQUENCE</scope>
    <source>
        <strain evidence="1">EGII</strain>
    </source>
</reference>
<sequence length="63" mass="7119">AFKVNNHQIVSAMLTHQLPTNNNEFNGPLKEIMTTREANKCNKCNMQHKSHLNLALKSTKSKA</sequence>
<evidence type="ECO:0000313" key="2">
    <source>
        <dbReference type="Proteomes" id="UP000606786"/>
    </source>
</evidence>